<evidence type="ECO:0008006" key="3">
    <source>
        <dbReference type="Google" id="ProtNLM"/>
    </source>
</evidence>
<gene>
    <name evidence="1" type="ORF">L3Y34_013369</name>
</gene>
<proteinExistence type="predicted"/>
<accession>A0AAE8ZWU1</accession>
<dbReference type="AlphaFoldDB" id="A0AAE8ZWU1"/>
<dbReference type="EMBL" id="CP090896">
    <property type="protein sequence ID" value="ULT84671.1"/>
    <property type="molecule type" value="Genomic_DNA"/>
</dbReference>
<evidence type="ECO:0000313" key="2">
    <source>
        <dbReference type="Proteomes" id="UP000827892"/>
    </source>
</evidence>
<dbReference type="Pfam" id="PF24917">
    <property type="entry name" value="BLTP3A_B"/>
    <property type="match status" value="2"/>
</dbReference>
<dbReference type="Proteomes" id="UP000827892">
    <property type="component" value="Chromosome X"/>
</dbReference>
<organism evidence="1 2">
    <name type="scientific">Caenorhabditis briggsae</name>
    <dbReference type="NCBI Taxonomy" id="6238"/>
    <lineage>
        <taxon>Eukaryota</taxon>
        <taxon>Metazoa</taxon>
        <taxon>Ecdysozoa</taxon>
        <taxon>Nematoda</taxon>
        <taxon>Chromadorea</taxon>
        <taxon>Rhabditida</taxon>
        <taxon>Rhabditina</taxon>
        <taxon>Rhabditomorpha</taxon>
        <taxon>Rhabditoidea</taxon>
        <taxon>Rhabditidae</taxon>
        <taxon>Peloderinae</taxon>
        <taxon>Caenorhabditis</taxon>
    </lineage>
</organism>
<dbReference type="InterPro" id="IPR026728">
    <property type="entry name" value="BLTP3A/B"/>
</dbReference>
<dbReference type="PANTHER" id="PTHR22774:SF11">
    <property type="entry name" value="CHOREIN N-TERMINAL DOMAIN-CONTAINING PROTEIN"/>
    <property type="match status" value="1"/>
</dbReference>
<sequence>MKIAYFSFRFTKNLKPEQISLDVLKGNSKLQFIEINEDVLTEILELPSWLKIKKAYCTGVAVNVPWTKLKTCPIQIFIDEINVDVELTNEKKKAPKSNPLGNLGDSTSYGFINKIVENMSLYISSVEINFDSDVFGGSFMLQRLSVESRSPGWAQVKDLRQTRITCSTSNRTLMFKQLSWHLLRIEASAKTSKNEQRSKINAPLRLITSGGKIRIALKKNATDGSVIHARIQTILDDILWVATLPQLRSAISFASYIADLVKESQKNNVISTAHASDNPFIKEADKSSDAKTTTSAYNIFHFDQTSYHLHVKKIDLHLCDDAHTASDYPPDWDIDSGAMQVTLHQVLIDVYPKAHAQSDRSTWMRYPNPNPIVTWFNSHLNEQFMLLGNVEDETTKQRLERCWPQLIGFFVVLRVHDLTVQCVSDMNTKKDALTNLFESERHLHSLPSDQQIVHVEFGTFYHPHSDKLPVPNSAVYFQLGPFTVSFDERTTRWCCYVVHALSSAIEDGNLIPEKDLDVRPPTIKISLLMPRLVLNLPGPFTDFNFPQRLVASMSSLSISSSPYDFKDHKKFISLYRKKKEYPEIKQRLSSGKNRFHLSTSPVWIEIDHGPQTKGFPFLHDVSFNGIVAIDKDQVDVLVEPVEDISIVVDHYQFLQLTRLGDKFTQFFDQLTLDMKHYNMGKPKSNVRVDFLSAIARIRLYIVLTMGEIPSPYDQSAMNNFNHSFMDRLSEIASTKSMTNAASFANVSDIKVINEPTRRINQTATPEEFPEFPRGGIQNDSSPMLDEVASIATSVEDEAVFDYTEMASDDPFGLPEYADEAITIDEPAINDRTFRHTMAKQANVFMVSLKNLDVVGKVANENLRVDGNLTNIDLNERLGILRREINDLMRSNGDETNTTTQAHNAACFKFLSPANERISQFSIDINQLYATIDDEIITHLGAFAKDDFITENRLRLSINIHDSSIAVVDRRKKKPLRLRIKALSIEQEED</sequence>
<protein>
    <recommendedName>
        <fullName evidence="3">Chorein N-terminal domain-containing protein</fullName>
    </recommendedName>
</protein>
<evidence type="ECO:0000313" key="1">
    <source>
        <dbReference type="EMBL" id="ULT84671.1"/>
    </source>
</evidence>
<name>A0AAE8ZWU1_CAEBR</name>
<reference evidence="1 2" key="1">
    <citation type="submission" date="2022-05" db="EMBL/GenBank/DDBJ databases">
        <title>Chromosome-level reference genomes for two strains of Caenorhabditis briggsae: an improved platform for comparative genomics.</title>
        <authorList>
            <person name="Stevens L."/>
            <person name="Andersen E.C."/>
        </authorList>
    </citation>
    <scope>NUCLEOTIDE SEQUENCE [LARGE SCALE GENOMIC DNA]</scope>
    <source>
        <strain evidence="1">QX1410_ONT</strain>
        <tissue evidence="1">Whole-organism</tissue>
    </source>
</reference>
<dbReference type="PANTHER" id="PTHR22774">
    <property type="entry name" value="CHOREIN N-TERMINAL DOMAIN-CONTAINING PROTEIN"/>
    <property type="match status" value="1"/>
</dbReference>